<dbReference type="Proteomes" id="UP001303407">
    <property type="component" value="Chromosome"/>
</dbReference>
<evidence type="ECO:0000313" key="3">
    <source>
        <dbReference type="Proteomes" id="UP001303407"/>
    </source>
</evidence>
<keyword evidence="3" id="KW-1185">Reference proteome</keyword>
<proteinExistence type="predicted"/>
<protein>
    <submittedName>
        <fullName evidence="2">DUF6090 family protein</fullName>
    </submittedName>
</protein>
<dbReference type="InterPro" id="IPR045749">
    <property type="entry name" value="DUF6090"/>
</dbReference>
<keyword evidence="1" id="KW-1133">Transmembrane helix</keyword>
<name>A0ABY9XYS8_9FLAO</name>
<evidence type="ECO:0000256" key="1">
    <source>
        <dbReference type="SAM" id="Phobius"/>
    </source>
</evidence>
<reference evidence="2 3" key="1">
    <citation type="submission" date="2023-09" db="EMBL/GenBank/DDBJ databases">
        <title>Thalassobella suaedae gen. nov., sp. nov., a marine bacterium of the family Flavobacteriaceae isolated from a halophyte Suaeda japonica.</title>
        <authorList>
            <person name="Lee S.Y."/>
            <person name="Hwang C.Y."/>
        </authorList>
    </citation>
    <scope>NUCLEOTIDE SEQUENCE [LARGE SCALE GENOMIC DNA]</scope>
    <source>
        <strain evidence="2 3">HL-DH10</strain>
    </source>
</reference>
<dbReference type="EMBL" id="CP134536">
    <property type="protein sequence ID" value="WNH11106.1"/>
    <property type="molecule type" value="Genomic_DNA"/>
</dbReference>
<evidence type="ECO:0000313" key="2">
    <source>
        <dbReference type="EMBL" id="WNH11106.1"/>
    </source>
</evidence>
<gene>
    <name evidence="2" type="ORF">RHP49_09225</name>
</gene>
<dbReference type="Pfam" id="PF19578">
    <property type="entry name" value="DUF6090"/>
    <property type="match status" value="1"/>
</dbReference>
<organism evidence="2 3">
    <name type="scientific">Thalassobellus suaedae</name>
    <dbReference type="NCBI Taxonomy" id="3074124"/>
    <lineage>
        <taxon>Bacteria</taxon>
        <taxon>Pseudomonadati</taxon>
        <taxon>Bacteroidota</taxon>
        <taxon>Flavobacteriia</taxon>
        <taxon>Flavobacteriales</taxon>
        <taxon>Flavobacteriaceae</taxon>
        <taxon>Thalassobellus</taxon>
    </lineage>
</organism>
<feature type="transmembrane region" description="Helical" evidence="1">
    <location>
        <begin position="20"/>
        <end position="41"/>
    </location>
</feature>
<keyword evidence="1" id="KW-0812">Transmembrane</keyword>
<keyword evidence="1" id="KW-0472">Membrane</keyword>
<accession>A0ABY9XYS8</accession>
<dbReference type="RefSeq" id="WP_415861081.1">
    <property type="nucleotide sequence ID" value="NZ_CP134536.1"/>
</dbReference>
<sequence>MKFFRKIRQNLLSEGKTGKYIKYAIGEIVLVVIGILIALTINNWNQNSARNKLELEALKNLKEDFDFNLSELIQIDSVNTKNIKSCLLILSHTGKRYKEDFILDKYLNDAAASPDYVAKNGFLNDLISSGNLGLIKNSALRNLLSSWPSKLNELTLREDASEKSDFALIDFIMKNGSWLNVDKVIGFNNSLNIELPQSGFSINNNQMLKLPEFENRIENQIMFFNTVKDRYNDCMGLNKEILKLLESEIKAKQ</sequence>